<sequence length="357" mass="37998">MEFSRVDFGAMKDGGDDVTGALRKLDLNFSQLNYSLADQGEIGQRFVRLERIIGGLGDAASRNVGLGAGTVAAGDDRRFSDLADRAAQARSVADGALQRSGGVVSGSVMVGRDAVPAGKLDVRTGAGGYIFRTFNSGVIDEPIIDGVNDTNDAFGMFGVGGAVFSYLSRSGDGRLLMRMNPVMSLDSVNAANSTFRAMQFTATGFTFNGGNIQVNGSIVATGSVTPSDERLKKNIRRRDVKRGMALSLANAFSEWDLIDGGQHQAGVVAQKALDICPFWVTEVDYCATPVFVDGKTEMVASESVKRLAVDAKGMALEASMDNALAIEELRRDLKSAVARIADIESVICERIDQKQIK</sequence>
<evidence type="ECO:0000313" key="3">
    <source>
        <dbReference type="Proteomes" id="UP000490980"/>
    </source>
</evidence>
<accession>A0A7X5U9R9</accession>
<dbReference type="PROSITE" id="PS51688">
    <property type="entry name" value="ICA"/>
    <property type="match status" value="1"/>
</dbReference>
<evidence type="ECO:0000259" key="1">
    <source>
        <dbReference type="PROSITE" id="PS51688"/>
    </source>
</evidence>
<gene>
    <name evidence="2" type="ORF">HBF25_08615</name>
</gene>
<dbReference type="Proteomes" id="UP000490980">
    <property type="component" value="Unassembled WGS sequence"/>
</dbReference>
<proteinExistence type="predicted"/>
<comment type="caution">
    <text evidence="2">The sequence shown here is derived from an EMBL/GenBank/DDBJ whole genome shotgun (WGS) entry which is preliminary data.</text>
</comment>
<organism evidence="2 3">
    <name type="scientific">Luteibacter anthropi</name>
    <dbReference type="NCBI Taxonomy" id="564369"/>
    <lineage>
        <taxon>Bacteria</taxon>
        <taxon>Pseudomonadati</taxon>
        <taxon>Pseudomonadota</taxon>
        <taxon>Gammaproteobacteria</taxon>
        <taxon>Lysobacterales</taxon>
        <taxon>Rhodanobacteraceae</taxon>
        <taxon>Luteibacter</taxon>
    </lineage>
</organism>
<reference evidence="2 3" key="1">
    <citation type="submission" date="2020-03" db="EMBL/GenBank/DDBJ databases">
        <authorList>
            <person name="Lai Q."/>
        </authorList>
    </citation>
    <scope>NUCLEOTIDE SEQUENCE [LARGE SCALE GENOMIC DNA]</scope>
    <source>
        <strain evidence="2 3">CCUG 25036</strain>
    </source>
</reference>
<feature type="domain" description="Peptidase S74" evidence="1">
    <location>
        <begin position="227"/>
        <end position="347"/>
    </location>
</feature>
<dbReference type="RefSeq" id="WP_166947462.1">
    <property type="nucleotide sequence ID" value="NZ_JAARLZ010000004.1"/>
</dbReference>
<evidence type="ECO:0000313" key="2">
    <source>
        <dbReference type="EMBL" id="NII06445.1"/>
    </source>
</evidence>
<dbReference type="AlphaFoldDB" id="A0A7X5U9R9"/>
<name>A0A7X5U9R9_9GAMM</name>
<keyword evidence="3" id="KW-1185">Reference proteome</keyword>
<dbReference type="EMBL" id="JAARLZ010000004">
    <property type="protein sequence ID" value="NII06445.1"/>
    <property type="molecule type" value="Genomic_DNA"/>
</dbReference>
<dbReference type="InterPro" id="IPR030392">
    <property type="entry name" value="S74_ICA"/>
</dbReference>
<protein>
    <recommendedName>
        <fullName evidence="1">Peptidase S74 domain-containing protein</fullName>
    </recommendedName>
</protein>